<dbReference type="AlphaFoldDB" id="A0A0C4YHB6"/>
<dbReference type="STRING" id="68895.RR42_m3964"/>
<dbReference type="Proteomes" id="UP000031843">
    <property type="component" value="Chromosome main"/>
</dbReference>
<dbReference type="InterPro" id="IPR007690">
    <property type="entry name" value="T2SS_GspM"/>
</dbReference>
<evidence type="ECO:0000256" key="11">
    <source>
        <dbReference type="SAM" id="Phobius"/>
    </source>
</evidence>
<evidence type="ECO:0000256" key="6">
    <source>
        <dbReference type="ARBA" id="ARBA00022692"/>
    </source>
</evidence>
<evidence type="ECO:0000256" key="1">
    <source>
        <dbReference type="ARBA" id="ARBA00004377"/>
    </source>
</evidence>
<keyword evidence="9 11" id="KW-0472">Membrane</keyword>
<evidence type="ECO:0000256" key="10">
    <source>
        <dbReference type="SAM" id="MobiDB-lite"/>
    </source>
</evidence>
<accession>A0A0C4YHB6</accession>
<organism evidence="12 13">
    <name type="scientific">Cupriavidus basilensis</name>
    <dbReference type="NCBI Taxonomy" id="68895"/>
    <lineage>
        <taxon>Bacteria</taxon>
        <taxon>Pseudomonadati</taxon>
        <taxon>Pseudomonadota</taxon>
        <taxon>Betaproteobacteria</taxon>
        <taxon>Burkholderiales</taxon>
        <taxon>Burkholderiaceae</taxon>
        <taxon>Cupriavidus</taxon>
    </lineage>
</organism>
<gene>
    <name evidence="12" type="ORF">RR42_m3964</name>
</gene>
<dbReference type="GO" id="GO:0015628">
    <property type="term" value="P:protein secretion by the type II secretion system"/>
    <property type="evidence" value="ECO:0007669"/>
    <property type="project" value="InterPro"/>
</dbReference>
<evidence type="ECO:0000256" key="2">
    <source>
        <dbReference type="ARBA" id="ARBA00010637"/>
    </source>
</evidence>
<keyword evidence="7" id="KW-0653">Protein transport</keyword>
<keyword evidence="3" id="KW-0813">Transport</keyword>
<keyword evidence="8 11" id="KW-1133">Transmembrane helix</keyword>
<comment type="subcellular location">
    <subcellularLocation>
        <location evidence="1">Cell inner membrane</location>
        <topology evidence="1">Single-pass membrane protein</topology>
    </subcellularLocation>
</comment>
<dbReference type="KEGG" id="cbw:RR42_m3964"/>
<dbReference type="GO" id="GO:0015627">
    <property type="term" value="C:type II protein secretion system complex"/>
    <property type="evidence" value="ECO:0007669"/>
    <property type="project" value="InterPro"/>
</dbReference>
<evidence type="ECO:0000313" key="12">
    <source>
        <dbReference type="EMBL" id="AJG21314.1"/>
    </source>
</evidence>
<name>A0A0C4YHB6_9BURK</name>
<reference evidence="12 13" key="1">
    <citation type="journal article" date="2015" name="Genome Announc.">
        <title>Complete Genome Sequence of Cupriavidus basilensis 4G11, Isolated from the Oak Ridge Field Research Center Site.</title>
        <authorList>
            <person name="Ray J."/>
            <person name="Waters R.J."/>
            <person name="Skerker J.M."/>
            <person name="Kuehl J.V."/>
            <person name="Price M.N."/>
            <person name="Huang J."/>
            <person name="Chakraborty R."/>
            <person name="Arkin A.P."/>
            <person name="Deutschbauer A."/>
        </authorList>
    </citation>
    <scope>NUCLEOTIDE SEQUENCE [LARGE SCALE GENOMIC DNA]</scope>
    <source>
        <strain evidence="12">4G11</strain>
    </source>
</reference>
<dbReference type="GO" id="GO:0005886">
    <property type="term" value="C:plasma membrane"/>
    <property type="evidence" value="ECO:0007669"/>
    <property type="project" value="UniProtKB-SubCell"/>
</dbReference>
<dbReference type="EMBL" id="CP010536">
    <property type="protein sequence ID" value="AJG21314.1"/>
    <property type="molecule type" value="Genomic_DNA"/>
</dbReference>
<evidence type="ECO:0000313" key="13">
    <source>
        <dbReference type="Proteomes" id="UP000031843"/>
    </source>
</evidence>
<proteinExistence type="inferred from homology"/>
<evidence type="ECO:0000256" key="7">
    <source>
        <dbReference type="ARBA" id="ARBA00022927"/>
    </source>
</evidence>
<dbReference type="Pfam" id="PF04612">
    <property type="entry name" value="T2SSM"/>
    <property type="match status" value="1"/>
</dbReference>
<dbReference type="SUPFAM" id="SSF103054">
    <property type="entry name" value="General secretion pathway protein M, EpsM"/>
    <property type="match status" value="1"/>
</dbReference>
<evidence type="ECO:0000256" key="5">
    <source>
        <dbReference type="ARBA" id="ARBA00022519"/>
    </source>
</evidence>
<evidence type="ECO:0000256" key="8">
    <source>
        <dbReference type="ARBA" id="ARBA00022989"/>
    </source>
</evidence>
<keyword evidence="6 11" id="KW-0812">Transmembrane</keyword>
<feature type="transmembrane region" description="Helical" evidence="11">
    <location>
        <begin position="58"/>
        <end position="77"/>
    </location>
</feature>
<keyword evidence="13" id="KW-1185">Reference proteome</keyword>
<sequence length="208" mass="22420">MNPMKDTASKPGPRATQRSPAGRARAADRLARLRPRVPQRWQEQFDTFWSARNPREQAILAGGSAVLALVIGYTVLWEPAADGRDKLLRSLPQLRSDSAEMETLAQEARGLAASPAPSLRGEALNQALQESLAQHGLKATRLNGTGDNSVQVQLDKVPFGSVASWLQDVRQQQRLKVIDTRIVYVGATALVNVTATLQGPAANPGGRG</sequence>
<protein>
    <submittedName>
        <fullName evidence="12">General secretion pathway protein M</fullName>
    </submittedName>
</protein>
<evidence type="ECO:0000256" key="3">
    <source>
        <dbReference type="ARBA" id="ARBA00022448"/>
    </source>
</evidence>
<dbReference type="InterPro" id="IPR023229">
    <property type="entry name" value="T2SS_M_periplasmic_sf"/>
</dbReference>
<evidence type="ECO:0000256" key="9">
    <source>
        <dbReference type="ARBA" id="ARBA00023136"/>
    </source>
</evidence>
<comment type="similarity">
    <text evidence="2">Belongs to the GSP M family.</text>
</comment>
<feature type="region of interest" description="Disordered" evidence="10">
    <location>
        <begin position="1"/>
        <end position="33"/>
    </location>
</feature>
<evidence type="ECO:0000256" key="4">
    <source>
        <dbReference type="ARBA" id="ARBA00022475"/>
    </source>
</evidence>
<dbReference type="Gene3D" id="3.30.1360.100">
    <property type="entry name" value="General secretion pathway protein M, EpsM"/>
    <property type="match status" value="1"/>
</dbReference>
<keyword evidence="5" id="KW-0997">Cell inner membrane</keyword>
<keyword evidence="4" id="KW-1003">Cell membrane</keyword>